<reference evidence="5" key="1">
    <citation type="submission" date="2016-10" db="EMBL/GenBank/DDBJ databases">
        <authorList>
            <person name="Varghese N."/>
            <person name="Submissions S."/>
        </authorList>
    </citation>
    <scope>NUCLEOTIDE SEQUENCE [LARGE SCALE GENOMIC DNA]</scope>
    <source>
        <strain evidence="5">DSM 11005</strain>
    </source>
</reference>
<dbReference type="InterPro" id="IPR041465">
    <property type="entry name" value="SfsA_N"/>
</dbReference>
<dbReference type="InterPro" id="IPR040452">
    <property type="entry name" value="SfsA_C"/>
</dbReference>
<dbReference type="GO" id="GO:0003677">
    <property type="term" value="F:DNA binding"/>
    <property type="evidence" value="ECO:0007669"/>
    <property type="project" value="InterPro"/>
</dbReference>
<evidence type="ECO:0000313" key="5">
    <source>
        <dbReference type="Proteomes" id="UP000198943"/>
    </source>
</evidence>
<dbReference type="EMBL" id="FMYW01000017">
    <property type="protein sequence ID" value="SDC72107.1"/>
    <property type="molecule type" value="Genomic_DNA"/>
</dbReference>
<dbReference type="Proteomes" id="UP000198943">
    <property type="component" value="Unassembled WGS sequence"/>
</dbReference>
<dbReference type="CDD" id="cd22359">
    <property type="entry name" value="SfsA-like_bacterial"/>
    <property type="match status" value="1"/>
</dbReference>
<feature type="domain" description="Sugar fermentation stimulation protein C-terminal" evidence="2">
    <location>
        <begin position="120"/>
        <end position="254"/>
    </location>
</feature>
<dbReference type="PANTHER" id="PTHR30545:SF2">
    <property type="entry name" value="SUGAR FERMENTATION STIMULATION PROTEIN A"/>
    <property type="match status" value="1"/>
</dbReference>
<gene>
    <name evidence="1" type="primary">sfsA</name>
    <name evidence="4" type="ORF">SAMN04487864_11715</name>
</gene>
<feature type="domain" description="SfsA N-terminal OB" evidence="3">
    <location>
        <begin position="12"/>
        <end position="70"/>
    </location>
</feature>
<dbReference type="Gene3D" id="2.40.50.580">
    <property type="match status" value="1"/>
</dbReference>
<keyword evidence="5" id="KW-1185">Reference proteome</keyword>
<comment type="similarity">
    <text evidence="1">Belongs to the SfsA family.</text>
</comment>
<dbReference type="PANTHER" id="PTHR30545">
    <property type="entry name" value="SUGAR FERMENTATION STIMULATION PROTEIN A"/>
    <property type="match status" value="1"/>
</dbReference>
<dbReference type="AlphaFoldDB" id="A0A1G6NY00"/>
<accession>A0A1G6NY00</accession>
<dbReference type="RefSeq" id="WP_093731049.1">
    <property type="nucleotide sequence ID" value="NZ_FMYW01000017.1"/>
</dbReference>
<organism evidence="4 5">
    <name type="scientific">Succiniclasticum ruminis</name>
    <dbReference type="NCBI Taxonomy" id="40841"/>
    <lineage>
        <taxon>Bacteria</taxon>
        <taxon>Bacillati</taxon>
        <taxon>Bacillota</taxon>
        <taxon>Negativicutes</taxon>
        <taxon>Acidaminococcales</taxon>
        <taxon>Acidaminococcaceae</taxon>
        <taxon>Succiniclasticum</taxon>
    </lineage>
</organism>
<dbReference type="Pfam" id="PF03749">
    <property type="entry name" value="SfsA"/>
    <property type="match status" value="1"/>
</dbReference>
<dbReference type="Pfam" id="PF17746">
    <property type="entry name" value="SfsA_N"/>
    <property type="match status" value="1"/>
</dbReference>
<dbReference type="OrthoDB" id="9802365at2"/>
<proteinExistence type="inferred from homology"/>
<dbReference type="HAMAP" id="MF_00095">
    <property type="entry name" value="SfsA"/>
    <property type="match status" value="1"/>
</dbReference>
<evidence type="ECO:0000313" key="4">
    <source>
        <dbReference type="EMBL" id="SDC72107.1"/>
    </source>
</evidence>
<dbReference type="Gene3D" id="3.40.1350.60">
    <property type="match status" value="1"/>
</dbReference>
<evidence type="ECO:0000259" key="3">
    <source>
        <dbReference type="Pfam" id="PF17746"/>
    </source>
</evidence>
<name>A0A1G6NY00_9FIRM</name>
<evidence type="ECO:0000259" key="2">
    <source>
        <dbReference type="Pfam" id="PF03749"/>
    </source>
</evidence>
<evidence type="ECO:0000256" key="1">
    <source>
        <dbReference type="HAMAP-Rule" id="MF_00095"/>
    </source>
</evidence>
<sequence length="266" mass="29940">MKYNQVVSGTFLQRPNRFIAHVLIDSKEEICHVKNTGRCHELLIPGCTVYCAVSDNPQRKTKFDLIAVEKRVAYPTGTNQQGIPVATTTSSEAIETNGAPNSKTDPGSSHVLLVNMDSQSPNAAVKEWLQSGASPFGKTDYLKPECKFGNSRFDFYLEKETRKIFLEVKGVTLEDNGIVLFPDAPTERGVKHVRELIHCHEQGFETWVLFVVQMERALYFTPNRKTHPQFADALCEAQQAGVHLLAYTCKVKPDEMLIDKELKIRL</sequence>
<dbReference type="InterPro" id="IPR005224">
    <property type="entry name" value="SfsA"/>
</dbReference>
<protein>
    <recommendedName>
        <fullName evidence="1">Sugar fermentation stimulation protein homolog</fullName>
    </recommendedName>
</protein>